<gene>
    <name evidence="3" type="ORF">NXF25_008381</name>
</gene>
<name>A0AAW1BNC0_CROAD</name>
<evidence type="ECO:0000256" key="1">
    <source>
        <dbReference type="SAM" id="MobiDB-lite"/>
    </source>
</evidence>
<feature type="region of interest" description="Disordered" evidence="1">
    <location>
        <begin position="16"/>
        <end position="61"/>
    </location>
</feature>
<dbReference type="PANTHER" id="PTHR12307">
    <property type="entry name" value="PROTEIN PHOSPHATASE 1 REGULATORY SUBUNIT"/>
    <property type="match status" value="1"/>
</dbReference>
<reference evidence="3 4" key="1">
    <citation type="journal article" date="2024" name="Proc. Natl. Acad. Sci. U.S.A.">
        <title>The genetic regulatory architecture and epigenomic basis for age-related changes in rattlesnake venom.</title>
        <authorList>
            <person name="Hogan M.P."/>
            <person name="Holding M.L."/>
            <person name="Nystrom G.S."/>
            <person name="Colston T.J."/>
            <person name="Bartlett D.A."/>
            <person name="Mason A.J."/>
            <person name="Ellsworth S.A."/>
            <person name="Rautsaw R.M."/>
            <person name="Lawrence K.C."/>
            <person name="Strickland J.L."/>
            <person name="He B."/>
            <person name="Fraser P."/>
            <person name="Margres M.J."/>
            <person name="Gilbert D.M."/>
            <person name="Gibbs H.L."/>
            <person name="Parkinson C.L."/>
            <person name="Rokyta D.R."/>
        </authorList>
    </citation>
    <scope>NUCLEOTIDE SEQUENCE [LARGE SCALE GENOMIC DNA]</scope>
    <source>
        <strain evidence="3">DRR0105</strain>
    </source>
</reference>
<keyword evidence="4" id="KW-1185">Reference proteome</keyword>
<feature type="region of interest" description="Disordered" evidence="1">
    <location>
        <begin position="98"/>
        <end position="118"/>
    </location>
</feature>
<feature type="domain" description="CBM21" evidence="2">
    <location>
        <begin position="215"/>
        <end position="331"/>
    </location>
</feature>
<evidence type="ECO:0000313" key="3">
    <source>
        <dbReference type="EMBL" id="KAK9403554.1"/>
    </source>
</evidence>
<dbReference type="PROSITE" id="PS51159">
    <property type="entry name" value="CBM21"/>
    <property type="match status" value="1"/>
</dbReference>
<dbReference type="GO" id="GO:0000164">
    <property type="term" value="C:protein phosphatase type 1 complex"/>
    <property type="evidence" value="ECO:0007669"/>
    <property type="project" value="TreeGrafter"/>
</dbReference>
<dbReference type="Pfam" id="PF03370">
    <property type="entry name" value="CBM_21"/>
    <property type="match status" value="1"/>
</dbReference>
<dbReference type="EMBL" id="JAOTOJ010000003">
    <property type="protein sequence ID" value="KAK9403554.1"/>
    <property type="molecule type" value="Genomic_DNA"/>
</dbReference>
<dbReference type="InterPro" id="IPR050782">
    <property type="entry name" value="PP1_regulatory_subunit_3"/>
</dbReference>
<evidence type="ECO:0000313" key="4">
    <source>
        <dbReference type="Proteomes" id="UP001474421"/>
    </source>
</evidence>
<organism evidence="3 4">
    <name type="scientific">Crotalus adamanteus</name>
    <name type="common">Eastern diamondback rattlesnake</name>
    <dbReference type="NCBI Taxonomy" id="8729"/>
    <lineage>
        <taxon>Eukaryota</taxon>
        <taxon>Metazoa</taxon>
        <taxon>Chordata</taxon>
        <taxon>Craniata</taxon>
        <taxon>Vertebrata</taxon>
        <taxon>Euteleostomi</taxon>
        <taxon>Lepidosauria</taxon>
        <taxon>Squamata</taxon>
        <taxon>Bifurcata</taxon>
        <taxon>Unidentata</taxon>
        <taxon>Episquamata</taxon>
        <taxon>Toxicofera</taxon>
        <taxon>Serpentes</taxon>
        <taxon>Colubroidea</taxon>
        <taxon>Viperidae</taxon>
        <taxon>Crotalinae</taxon>
        <taxon>Crotalus</taxon>
    </lineage>
</organism>
<dbReference type="InterPro" id="IPR038175">
    <property type="entry name" value="CBM21_dom_sf"/>
</dbReference>
<comment type="caution">
    <text evidence="3">The sequence shown here is derived from an EMBL/GenBank/DDBJ whole genome shotgun (WGS) entry which is preliminary data.</text>
</comment>
<sequence length="404" mass="43929">MENRGSAVLSLGQLFAPFGEHQPDEQPALAPAWREDAEEDAAAAENPAEQRQQQRDCAVAAAREKDEEALLELRRRRGRSFSLPDSPSLAAARFFQRRQIPGDSDGSEDDEAASPTGGIRGCCTKCKKRVQFADSLGLCLASVKHYSDAEEPQVPHAVLSRLQSFPMRQRDFEDFTAALAELGGCASSSSFPRPPPQVPLRLTPPLEGADEQVSGERLRQDCVCLEEVVGTALAGAPTDVRGVVRVLSCPGSKEVTVRYTFNEWLSFLDVPALPLPDGDPSGGSAPIERYQFSLCLPPGLPDGTAVHFAICYRSQQGEHWDNNGGTNYTLRDCSTEKSATPLAEPYPRLAFAPFFLLAAQTIEIASQPARQPLASHRAHASLVSLAGFKFWIEEAAEWENRGPA</sequence>
<dbReference type="GO" id="GO:0008157">
    <property type="term" value="F:protein phosphatase 1 binding"/>
    <property type="evidence" value="ECO:0007669"/>
    <property type="project" value="TreeGrafter"/>
</dbReference>
<dbReference type="AlphaFoldDB" id="A0AAW1BNC0"/>
<dbReference type="GO" id="GO:0005979">
    <property type="term" value="P:regulation of glycogen biosynthetic process"/>
    <property type="evidence" value="ECO:0007669"/>
    <property type="project" value="TreeGrafter"/>
</dbReference>
<dbReference type="InterPro" id="IPR005036">
    <property type="entry name" value="CBM21_dom"/>
</dbReference>
<dbReference type="Proteomes" id="UP001474421">
    <property type="component" value="Unassembled WGS sequence"/>
</dbReference>
<protein>
    <submittedName>
        <fullName evidence="3">Protein phosphatase 1 regulatory subunit 3G</fullName>
    </submittedName>
</protein>
<dbReference type="GO" id="GO:2001069">
    <property type="term" value="F:glycogen binding"/>
    <property type="evidence" value="ECO:0007669"/>
    <property type="project" value="TreeGrafter"/>
</dbReference>
<proteinExistence type="predicted"/>
<dbReference type="Gene3D" id="2.60.40.2440">
    <property type="entry name" value="Carbohydrate binding type-21 domain"/>
    <property type="match status" value="1"/>
</dbReference>
<evidence type="ECO:0000259" key="2">
    <source>
        <dbReference type="PROSITE" id="PS51159"/>
    </source>
</evidence>
<accession>A0AAW1BNC0</accession>
<dbReference type="PANTHER" id="PTHR12307:SF7">
    <property type="entry name" value="PROTEIN PHOSPHATASE 1 REGULATORY SUBUNIT 3G"/>
    <property type="match status" value="1"/>
</dbReference>